<gene>
    <name evidence="4" type="ORF">EVAR_55251_1</name>
</gene>
<accession>A0A4C1Z1Z7</accession>
<feature type="compositionally biased region" description="Pro residues" evidence="2">
    <location>
        <begin position="507"/>
        <end position="520"/>
    </location>
</feature>
<sequence>MARPNKENTNSVRLLNAALVNGYSIVTYQRSLRAADELDLPIWTNASQPIIWAIGPLNSRNQVSYHSHFTKGDKFIEFARPPLWNCPMPETEEEHQQHHRDPQPTAVIKPNPVPTPKPVPRVEPWDIPAIQCDEPEDGVFYAQMGPTGGKQGYSAITGHVGWGISWYINGLLIPEINVVRGRRYTFVVEGGSNPDVPARYHPFYITNDPVGGYLHKTDTEKQGVEIYAGVRRTRSGELIPTGVGRLCNWIHDSNEPEADDYPSFGAFQRSLTLVCEEGNPGVITWTPDKKTPDTVYYQCFTHRYLGWKINVLDECDASGEASAPEPQILQPDMSHDPLLSQESVQVVTRVKPDNNLLLDQRTKLQKIINTKDNEQDNFSNGSRHPLGNVHEHGSLAGEVGNSPRLPHATSSGNARPTEYEVPISKMQMKQVIEAVESLESQLKNDLKKQQSFDNTHATGFKGSFLPERPVREDEEYFVEPSRQQIPYMLPPNQKPLTLQTVLRPNGKPFPPRPYRRPGPPEIKLRRPQYQKPGFPLPMSGSQGASSTKKHSYKLSNGRMPQGASRLPLGPMPPTPINLSAHHSKPNFVKAPPKIVSKSSGGLQSSNILGKPTMAGKTQTLTLGKSDIIGNQVVKGQITLPFSNEPISLHSIPQSVVIKPGQIILGKPVENPQPLDPQLIQIKPQGIRVHPTSPPDLQLSSSTSRIHTEPDIRSILKKVNMKSSDFIRESTDTSATVIPAVNTGFKPDSIVVESGFKPIIREPLMAAEDRITDFDGTSNRREDTDIQEDYEEVPQHISNHAYPNEKQAEKQTESFEPMFIPSPLDHSLSTGDRTIEIFPNDNAKEQRPHPVYKKTDNRANELFSKFNMDKDVPDMIMEADRVNAHYLPPDPKTPERAQKISAAEATYTTYDGKIISAATLTSVPNGAKNNTKLFSSKLPTNTELLLKTPQFGPFKGEIPSVIAEQLDKPPNGNDQNRKELFNTRTTHLKLVNSLRSEDISIETGLKEEASEIHETKVENPDKEDHSNGEDEDYEYEEEIEEERKNRAKRDIKTAQFDRATSVETVTKPEAREINNQVNFDDDYLSNSSSITTKSKITSILLLTIWLRRF</sequence>
<feature type="compositionally biased region" description="Basic and acidic residues" evidence="2">
    <location>
        <begin position="1004"/>
        <end position="1027"/>
    </location>
</feature>
<dbReference type="CDD" id="cd09631">
    <property type="entry name" value="DOMON_DOH"/>
    <property type="match status" value="1"/>
</dbReference>
<evidence type="ECO:0000256" key="2">
    <source>
        <dbReference type="SAM" id="MobiDB-lite"/>
    </source>
</evidence>
<comment type="caution">
    <text evidence="4">The sequence shown here is derived from an EMBL/GenBank/DDBJ whole genome shotgun (WGS) entry which is preliminary data.</text>
</comment>
<dbReference type="PANTHER" id="PTHR24036:SF13">
    <property type="entry name" value="PROTEIN SKELETOR, ISOFORMS D_E"/>
    <property type="match status" value="1"/>
</dbReference>
<name>A0A4C1Z1Z7_EUMVA</name>
<dbReference type="EMBL" id="BGZK01001561">
    <property type="protein sequence ID" value="GBP82368.1"/>
    <property type="molecule type" value="Genomic_DNA"/>
</dbReference>
<feature type="region of interest" description="Disordered" evidence="2">
    <location>
        <begin position="1004"/>
        <end position="1034"/>
    </location>
</feature>
<feature type="region of interest" description="Disordered" evidence="2">
    <location>
        <begin position="88"/>
        <end position="117"/>
    </location>
</feature>
<keyword evidence="1" id="KW-0677">Repeat</keyword>
<dbReference type="Pfam" id="PF25489">
    <property type="entry name" value="At5g54830"/>
    <property type="match status" value="1"/>
</dbReference>
<keyword evidence="5" id="KW-1185">Reference proteome</keyword>
<dbReference type="PROSITE" id="PS50836">
    <property type="entry name" value="DOMON"/>
    <property type="match status" value="1"/>
</dbReference>
<reference evidence="4 5" key="1">
    <citation type="journal article" date="2019" name="Commun. Biol.">
        <title>The bagworm genome reveals a unique fibroin gene that provides high tensile strength.</title>
        <authorList>
            <person name="Kono N."/>
            <person name="Nakamura H."/>
            <person name="Ohtoshi R."/>
            <person name="Tomita M."/>
            <person name="Numata K."/>
            <person name="Arakawa K."/>
        </authorList>
    </citation>
    <scope>NUCLEOTIDE SEQUENCE [LARGE SCALE GENOMIC DNA]</scope>
</reference>
<proteinExistence type="predicted"/>
<evidence type="ECO:0000259" key="3">
    <source>
        <dbReference type="PROSITE" id="PS50836"/>
    </source>
</evidence>
<dbReference type="InterPro" id="IPR052126">
    <property type="entry name" value="Spindle_Org/Thrombomodulin"/>
</dbReference>
<dbReference type="PANTHER" id="PTHR24036">
    <property type="entry name" value="SKELETOR-RELATED"/>
    <property type="match status" value="1"/>
</dbReference>
<evidence type="ECO:0000313" key="5">
    <source>
        <dbReference type="Proteomes" id="UP000299102"/>
    </source>
</evidence>
<protein>
    <recommendedName>
        <fullName evidence="3">DOMON domain-containing protein</fullName>
    </recommendedName>
</protein>
<dbReference type="InterPro" id="IPR045266">
    <property type="entry name" value="DOH_DOMON"/>
</dbReference>
<dbReference type="AlphaFoldDB" id="A0A4C1Z1Z7"/>
<dbReference type="InterPro" id="IPR057443">
    <property type="entry name" value="At5g54830-like"/>
</dbReference>
<organism evidence="4 5">
    <name type="scientific">Eumeta variegata</name>
    <name type="common">Bagworm moth</name>
    <name type="synonym">Eumeta japonica</name>
    <dbReference type="NCBI Taxonomy" id="151549"/>
    <lineage>
        <taxon>Eukaryota</taxon>
        <taxon>Metazoa</taxon>
        <taxon>Ecdysozoa</taxon>
        <taxon>Arthropoda</taxon>
        <taxon>Hexapoda</taxon>
        <taxon>Insecta</taxon>
        <taxon>Pterygota</taxon>
        <taxon>Neoptera</taxon>
        <taxon>Endopterygota</taxon>
        <taxon>Lepidoptera</taxon>
        <taxon>Glossata</taxon>
        <taxon>Ditrysia</taxon>
        <taxon>Tineoidea</taxon>
        <taxon>Psychidae</taxon>
        <taxon>Oiketicinae</taxon>
        <taxon>Eumeta</taxon>
    </lineage>
</organism>
<dbReference type="InterPro" id="IPR005018">
    <property type="entry name" value="DOMON_domain"/>
</dbReference>
<dbReference type="Proteomes" id="UP000299102">
    <property type="component" value="Unassembled WGS sequence"/>
</dbReference>
<feature type="domain" description="DOMON" evidence="3">
    <location>
        <begin position="1"/>
        <end position="55"/>
    </location>
</feature>
<dbReference type="STRING" id="151549.A0A4C1Z1Z7"/>
<evidence type="ECO:0000313" key="4">
    <source>
        <dbReference type="EMBL" id="GBP82368.1"/>
    </source>
</evidence>
<feature type="region of interest" description="Disordered" evidence="2">
    <location>
        <begin position="503"/>
        <end position="564"/>
    </location>
</feature>
<evidence type="ECO:0000256" key="1">
    <source>
        <dbReference type="ARBA" id="ARBA00022737"/>
    </source>
</evidence>
<dbReference type="OrthoDB" id="2448405at2759"/>